<sequence>MWLYFYSLITVNRKVLIKSYEDQNQLLKIALEELAIAIFGYHERWIASESGTIYWVLNIDPLKYLLLLPLKDGPPKPIVSTLKTVLLIKSNGEALGMVKKIRQSDDIEKEHIVFTCVNIFSPIESLHGMKINKVSGNNRFFLVLTEDNKVFAWGENDRGQFGFTDTEDRFDRFVPLSVYKDTTIVDIAAGDSHSILMDSSGHLWGLGYNY</sequence>
<evidence type="ECO:0000313" key="3">
    <source>
        <dbReference type="Proteomes" id="UP000179807"/>
    </source>
</evidence>
<dbReference type="SUPFAM" id="SSF50985">
    <property type="entry name" value="RCC1/BLIP-II"/>
    <property type="match status" value="1"/>
</dbReference>
<dbReference type="Proteomes" id="UP000179807">
    <property type="component" value="Unassembled WGS sequence"/>
</dbReference>
<reference evidence="2" key="1">
    <citation type="submission" date="2016-10" db="EMBL/GenBank/DDBJ databases">
        <authorList>
            <person name="Benchimol M."/>
            <person name="Almeida L.G."/>
            <person name="Vasconcelos A.T."/>
            <person name="Perreira-Neves A."/>
            <person name="Rosa I.A."/>
            <person name="Tasca T."/>
            <person name="Bogo M.R."/>
            <person name="de Souza W."/>
        </authorList>
    </citation>
    <scope>NUCLEOTIDE SEQUENCE [LARGE SCALE GENOMIC DNA]</scope>
    <source>
        <strain evidence="2">K</strain>
    </source>
</reference>
<dbReference type="Pfam" id="PF00415">
    <property type="entry name" value="RCC1"/>
    <property type="match status" value="1"/>
</dbReference>
<dbReference type="PANTHER" id="PTHR45982">
    <property type="entry name" value="REGULATOR OF CHROMOSOME CONDENSATION"/>
    <property type="match status" value="1"/>
</dbReference>
<evidence type="ECO:0000313" key="2">
    <source>
        <dbReference type="EMBL" id="OHT10342.1"/>
    </source>
</evidence>
<evidence type="ECO:0008006" key="4">
    <source>
        <dbReference type="Google" id="ProtNLM"/>
    </source>
</evidence>
<dbReference type="AlphaFoldDB" id="A0A1J4KKW8"/>
<dbReference type="EMBL" id="MLAK01000615">
    <property type="protein sequence ID" value="OHT10342.1"/>
    <property type="molecule type" value="Genomic_DNA"/>
</dbReference>
<feature type="repeat" description="RCC1" evidence="1">
    <location>
        <begin position="148"/>
        <end position="200"/>
    </location>
</feature>
<comment type="caution">
    <text evidence="2">The sequence shown here is derived from an EMBL/GenBank/DDBJ whole genome shotgun (WGS) entry which is preliminary data.</text>
</comment>
<dbReference type="InterPro" id="IPR000408">
    <property type="entry name" value="Reg_chr_condens"/>
</dbReference>
<dbReference type="OrthoDB" id="5981550at2759"/>
<dbReference type="PROSITE" id="PS00626">
    <property type="entry name" value="RCC1_2"/>
    <property type="match status" value="1"/>
</dbReference>
<evidence type="ECO:0000256" key="1">
    <source>
        <dbReference type="PROSITE-ProRule" id="PRU00235"/>
    </source>
</evidence>
<dbReference type="Gene3D" id="2.130.10.30">
    <property type="entry name" value="Regulator of chromosome condensation 1/beta-lactamase-inhibitor protein II"/>
    <property type="match status" value="1"/>
</dbReference>
<gene>
    <name evidence="2" type="ORF">TRFO_20484</name>
</gene>
<dbReference type="InterPro" id="IPR009091">
    <property type="entry name" value="RCC1/BLIP-II"/>
</dbReference>
<accession>A0A1J4KKW8</accession>
<dbReference type="PANTHER" id="PTHR45982:SF1">
    <property type="entry name" value="REGULATOR OF CHROMOSOME CONDENSATION"/>
    <property type="match status" value="1"/>
</dbReference>
<dbReference type="VEuPathDB" id="TrichDB:TRFO_20484"/>
<dbReference type="InterPro" id="IPR051553">
    <property type="entry name" value="Ran_GTPase-activating"/>
</dbReference>
<name>A0A1J4KKW8_9EUKA</name>
<keyword evidence="3" id="KW-1185">Reference proteome</keyword>
<dbReference type="RefSeq" id="XP_068363478.1">
    <property type="nucleotide sequence ID" value="XM_068501428.1"/>
</dbReference>
<organism evidence="2 3">
    <name type="scientific">Tritrichomonas foetus</name>
    <dbReference type="NCBI Taxonomy" id="1144522"/>
    <lineage>
        <taxon>Eukaryota</taxon>
        <taxon>Metamonada</taxon>
        <taxon>Parabasalia</taxon>
        <taxon>Tritrichomonadida</taxon>
        <taxon>Tritrichomonadidae</taxon>
        <taxon>Tritrichomonas</taxon>
    </lineage>
</organism>
<dbReference type="GeneID" id="94836132"/>
<proteinExistence type="predicted"/>
<protein>
    <recommendedName>
        <fullName evidence="4">Regulator of chromosome condensation</fullName>
    </recommendedName>
</protein>
<dbReference type="PROSITE" id="PS50012">
    <property type="entry name" value="RCC1_3"/>
    <property type="match status" value="1"/>
</dbReference>